<gene>
    <name evidence="4" type="ORF">FF098_000480</name>
    <name evidence="3" type="ORF">GCM10011355_00960</name>
</gene>
<protein>
    <recommendedName>
        <fullName evidence="2">DUF5681 domain-containing protein</fullName>
    </recommendedName>
</protein>
<feature type="compositionally biased region" description="Polar residues" evidence="1">
    <location>
        <begin position="36"/>
        <end position="45"/>
    </location>
</feature>
<dbReference type="InterPro" id="IPR043736">
    <property type="entry name" value="DUF5681"/>
</dbReference>
<feature type="region of interest" description="Disordered" evidence="1">
    <location>
        <begin position="1"/>
        <end position="45"/>
    </location>
</feature>
<evidence type="ECO:0000313" key="4">
    <source>
        <dbReference type="EMBL" id="NHK26376.1"/>
    </source>
</evidence>
<sequence length="232" mass="26646">MTKRDYEIGYGKPPAHSRFKKGQSGNPKGRPKGSRNKPSQPATTEDMLQSIILDEAYRTINVKDGTGEITIPVAKAVIRSLAVNAARGNVRSQKIFTDMVANTERQMRLKREELLATFIEYKTNWEAELFRRQQASITTLPDPVPHPDHIIIDMTRGTVWIDGPMTETEKNNLEYIHKCRAAHQEEILHFQSDLAKYEKDDGRRAFIENELAFETRLLDICDRAIASYRREM</sequence>
<dbReference type="Proteomes" id="UP000818603">
    <property type="component" value="Unassembled WGS sequence"/>
</dbReference>
<dbReference type="AlphaFoldDB" id="A0A8J3A4N6"/>
<dbReference type="EMBL" id="VCJR02000001">
    <property type="protein sequence ID" value="NHK26376.1"/>
    <property type="molecule type" value="Genomic_DNA"/>
</dbReference>
<feature type="domain" description="DUF5681" evidence="2">
    <location>
        <begin position="16"/>
        <end position="103"/>
    </location>
</feature>
<evidence type="ECO:0000313" key="5">
    <source>
        <dbReference type="Proteomes" id="UP000621856"/>
    </source>
</evidence>
<dbReference type="Proteomes" id="UP000621856">
    <property type="component" value="Unassembled WGS sequence"/>
</dbReference>
<accession>A0A8J3A4N6</accession>
<organism evidence="3 5">
    <name type="scientific">Aquisalinus luteolus</name>
    <dbReference type="NCBI Taxonomy" id="1566827"/>
    <lineage>
        <taxon>Bacteria</taxon>
        <taxon>Pseudomonadati</taxon>
        <taxon>Pseudomonadota</taxon>
        <taxon>Alphaproteobacteria</taxon>
        <taxon>Parvularculales</taxon>
        <taxon>Parvularculaceae</taxon>
        <taxon>Aquisalinus</taxon>
    </lineage>
</organism>
<comment type="caution">
    <text evidence="3">The sequence shown here is derived from an EMBL/GenBank/DDBJ whole genome shotgun (WGS) entry which is preliminary data.</text>
</comment>
<evidence type="ECO:0000313" key="3">
    <source>
        <dbReference type="EMBL" id="GGH92148.1"/>
    </source>
</evidence>
<dbReference type="EMBL" id="BMGZ01000001">
    <property type="protein sequence ID" value="GGH92148.1"/>
    <property type="molecule type" value="Genomic_DNA"/>
</dbReference>
<evidence type="ECO:0000313" key="6">
    <source>
        <dbReference type="Proteomes" id="UP000818603"/>
    </source>
</evidence>
<evidence type="ECO:0000256" key="1">
    <source>
        <dbReference type="SAM" id="MobiDB-lite"/>
    </source>
</evidence>
<proteinExistence type="predicted"/>
<reference evidence="3" key="1">
    <citation type="journal article" date="2014" name="Int. J. Syst. Evol. Microbiol.">
        <title>Complete genome sequence of Corynebacterium casei LMG S-19264T (=DSM 44701T), isolated from a smear-ripened cheese.</title>
        <authorList>
            <consortium name="US DOE Joint Genome Institute (JGI-PGF)"/>
            <person name="Walter F."/>
            <person name="Albersmeier A."/>
            <person name="Kalinowski J."/>
            <person name="Ruckert C."/>
        </authorList>
    </citation>
    <scope>NUCLEOTIDE SEQUENCE</scope>
    <source>
        <strain evidence="3">CGMCC 1.14984</strain>
    </source>
</reference>
<evidence type="ECO:0000259" key="2">
    <source>
        <dbReference type="Pfam" id="PF18932"/>
    </source>
</evidence>
<dbReference type="Pfam" id="PF18932">
    <property type="entry name" value="DUF5681"/>
    <property type="match status" value="1"/>
</dbReference>
<keyword evidence="6" id="KW-1185">Reference proteome</keyword>
<dbReference type="RefSeq" id="WP_155135817.1">
    <property type="nucleotide sequence ID" value="NZ_BMGZ01000001.1"/>
</dbReference>
<reference evidence="4 6" key="2">
    <citation type="submission" date="2020-02" db="EMBL/GenBank/DDBJ databases">
        <title>Genome sequence of Parvularcula flava strain NH6-79.</title>
        <authorList>
            <person name="Abdul Karim M.H."/>
            <person name="Lam M.Q."/>
            <person name="Chen S.J."/>
            <person name="Yahya A."/>
            <person name="Shahir S."/>
            <person name="Shamsir M.S."/>
            <person name="Chong C.S."/>
        </authorList>
    </citation>
    <scope>NUCLEOTIDE SEQUENCE [LARGE SCALE GENOMIC DNA]</scope>
    <source>
        <strain evidence="4 6">NH6-79</strain>
    </source>
</reference>
<reference evidence="3" key="3">
    <citation type="submission" date="2020-09" db="EMBL/GenBank/DDBJ databases">
        <authorList>
            <person name="Sun Q."/>
            <person name="Zhou Y."/>
        </authorList>
    </citation>
    <scope>NUCLEOTIDE SEQUENCE</scope>
    <source>
        <strain evidence="3">CGMCC 1.14984</strain>
    </source>
</reference>
<name>A0A8J3A4N6_9PROT</name>